<dbReference type="EMBL" id="JBBPBM010000053">
    <property type="protein sequence ID" value="KAK8518384.1"/>
    <property type="molecule type" value="Genomic_DNA"/>
</dbReference>
<evidence type="ECO:0000313" key="1">
    <source>
        <dbReference type="EMBL" id="KAK8518384.1"/>
    </source>
</evidence>
<organism evidence="1 2">
    <name type="scientific">Hibiscus sabdariffa</name>
    <name type="common">roselle</name>
    <dbReference type="NCBI Taxonomy" id="183260"/>
    <lineage>
        <taxon>Eukaryota</taxon>
        <taxon>Viridiplantae</taxon>
        <taxon>Streptophyta</taxon>
        <taxon>Embryophyta</taxon>
        <taxon>Tracheophyta</taxon>
        <taxon>Spermatophyta</taxon>
        <taxon>Magnoliopsida</taxon>
        <taxon>eudicotyledons</taxon>
        <taxon>Gunneridae</taxon>
        <taxon>Pentapetalae</taxon>
        <taxon>rosids</taxon>
        <taxon>malvids</taxon>
        <taxon>Malvales</taxon>
        <taxon>Malvaceae</taxon>
        <taxon>Malvoideae</taxon>
        <taxon>Hibiscus</taxon>
    </lineage>
</organism>
<gene>
    <name evidence="1" type="ORF">V6N12_017533</name>
</gene>
<reference evidence="1 2" key="1">
    <citation type="journal article" date="2024" name="G3 (Bethesda)">
        <title>Genome assembly of Hibiscus sabdariffa L. provides insights into metabolisms of medicinal natural products.</title>
        <authorList>
            <person name="Kim T."/>
        </authorList>
    </citation>
    <scope>NUCLEOTIDE SEQUENCE [LARGE SCALE GENOMIC DNA]</scope>
    <source>
        <strain evidence="1">TK-2024</strain>
        <tissue evidence="1">Old leaves</tissue>
    </source>
</reference>
<comment type="caution">
    <text evidence="1">The sequence shown here is derived from an EMBL/GenBank/DDBJ whole genome shotgun (WGS) entry which is preliminary data.</text>
</comment>
<name>A0ABR2CHH8_9ROSI</name>
<dbReference type="Proteomes" id="UP001472677">
    <property type="component" value="Unassembled WGS sequence"/>
</dbReference>
<keyword evidence="2" id="KW-1185">Reference proteome</keyword>
<accession>A0ABR2CHH8</accession>
<protein>
    <submittedName>
        <fullName evidence="1">Uncharacterized protein</fullName>
    </submittedName>
</protein>
<sequence>MSLLSTKSSVHKFGWLSLKSEQLNIQLKLSSFKPQSEKSQEANTSNNPILLHLSSGDEILGKKKVNALSKLDPETNKLQVRMRNQVFAAPVSPGYLLNSNETETQL</sequence>
<evidence type="ECO:0000313" key="2">
    <source>
        <dbReference type="Proteomes" id="UP001472677"/>
    </source>
</evidence>
<proteinExistence type="predicted"/>